<evidence type="ECO:0000313" key="6">
    <source>
        <dbReference type="EMBL" id="MCT4334482.1"/>
    </source>
</evidence>
<evidence type="ECO:0000259" key="5">
    <source>
        <dbReference type="Pfam" id="PF07992"/>
    </source>
</evidence>
<dbReference type="NCBIfam" id="TIGR03169">
    <property type="entry name" value="Nterm_to_SelD"/>
    <property type="match status" value="1"/>
</dbReference>
<dbReference type="PANTHER" id="PTHR42913:SF9">
    <property type="entry name" value="SLR1591 PROTEIN"/>
    <property type="match status" value="1"/>
</dbReference>
<evidence type="ECO:0000256" key="1">
    <source>
        <dbReference type="ARBA" id="ARBA00001974"/>
    </source>
</evidence>
<dbReference type="Gene3D" id="3.50.50.100">
    <property type="match status" value="1"/>
</dbReference>
<comment type="caution">
    <text evidence="6">The sequence shown here is derived from an EMBL/GenBank/DDBJ whole genome shotgun (WGS) entry which is preliminary data.</text>
</comment>
<dbReference type="Proteomes" id="UP001320702">
    <property type="component" value="Unassembled WGS sequence"/>
</dbReference>
<dbReference type="SUPFAM" id="SSF51905">
    <property type="entry name" value="FAD/NAD(P)-binding domain"/>
    <property type="match status" value="2"/>
</dbReference>
<evidence type="ECO:0000256" key="3">
    <source>
        <dbReference type="ARBA" id="ARBA00022827"/>
    </source>
</evidence>
<dbReference type="RefSeq" id="WP_260278395.1">
    <property type="nucleotide sequence ID" value="NZ_JANAVZ010000012.1"/>
</dbReference>
<feature type="domain" description="FAD/NAD(P)-binding" evidence="5">
    <location>
        <begin position="8"/>
        <end position="293"/>
    </location>
</feature>
<keyword evidence="3" id="KW-0274">FAD</keyword>
<organism evidence="6 7">
    <name type="scientific">Paracoccus maritimus</name>
    <dbReference type="NCBI Taxonomy" id="2933292"/>
    <lineage>
        <taxon>Bacteria</taxon>
        <taxon>Pseudomonadati</taxon>
        <taxon>Pseudomonadota</taxon>
        <taxon>Alphaproteobacteria</taxon>
        <taxon>Rhodobacterales</taxon>
        <taxon>Paracoccaceae</taxon>
        <taxon>Paracoccus</taxon>
    </lineage>
</organism>
<dbReference type="InterPro" id="IPR036188">
    <property type="entry name" value="FAD/NAD-bd_sf"/>
</dbReference>
<reference evidence="6 7" key="1">
    <citation type="submission" date="2022-04" db="EMBL/GenBank/DDBJ databases">
        <title>Paracoccus sp. YLB-12 draft genome sequence.</title>
        <authorList>
            <person name="Yu L."/>
        </authorList>
    </citation>
    <scope>NUCLEOTIDE SEQUENCE [LARGE SCALE GENOMIC DNA]</scope>
    <source>
        <strain evidence="6 7">YLB-12</strain>
    </source>
</reference>
<dbReference type="PANTHER" id="PTHR42913">
    <property type="entry name" value="APOPTOSIS-INDUCING FACTOR 1"/>
    <property type="match status" value="1"/>
</dbReference>
<keyword evidence="2" id="KW-0285">Flavoprotein</keyword>
<dbReference type="InterPro" id="IPR051169">
    <property type="entry name" value="NADH-Q_oxidoreductase"/>
</dbReference>
<dbReference type="InterPro" id="IPR017584">
    <property type="entry name" value="Pyridine_nucleo_diS_OxRdtase_N"/>
</dbReference>
<keyword evidence="7" id="KW-1185">Reference proteome</keyword>
<proteinExistence type="predicted"/>
<comment type="cofactor">
    <cofactor evidence="1">
        <name>FAD</name>
        <dbReference type="ChEBI" id="CHEBI:57692"/>
    </cofactor>
</comment>
<protein>
    <submittedName>
        <fullName evidence="6">FAD-dependent oxidoreductase</fullName>
    </submittedName>
</protein>
<name>A0ABT2KD55_9RHOB</name>
<dbReference type="EMBL" id="JANAVZ010000012">
    <property type="protein sequence ID" value="MCT4334482.1"/>
    <property type="molecule type" value="Genomic_DNA"/>
</dbReference>
<sequence length="360" mass="38406">MTSDDDPRILLLGAGHANLLAVRLLRAELPRARITVIDAAAQANYSGMFPGYVAGHYSIDEMRVDLTRFSRSHGISFVQGCICGIDPIARKAILQDGTRISYDLAVLDVGSHGTMPEIPGFSDHAIPIKPLDGFSARLRQTPATIPAAIIGGGVAGAEIALALRHRGASQVTVIEAGSVVAQALGLRARRYLAAALHGSGIRIVTRARIASVQNDAVLLSNGTRIASGLTIGIAGARAHGWMSLTLPVDSAGFVRVTPTLQVEGHEALFAVGDCAAMVHAPRPKAGVFAVRQAPVLAANLVAAASGKPMRRYDPQQDYLKIISLGGRNALAEWRGLTLRGAWLWRWKDRIDRRFMSELQN</sequence>
<evidence type="ECO:0000313" key="7">
    <source>
        <dbReference type="Proteomes" id="UP001320702"/>
    </source>
</evidence>
<gene>
    <name evidence="6" type="ORF">MU516_16615</name>
</gene>
<dbReference type="Pfam" id="PF07992">
    <property type="entry name" value="Pyr_redox_2"/>
    <property type="match status" value="1"/>
</dbReference>
<accession>A0ABT2KD55</accession>
<keyword evidence="4" id="KW-0560">Oxidoreductase</keyword>
<dbReference type="InterPro" id="IPR023753">
    <property type="entry name" value="FAD/NAD-binding_dom"/>
</dbReference>
<evidence type="ECO:0000256" key="2">
    <source>
        <dbReference type="ARBA" id="ARBA00022630"/>
    </source>
</evidence>
<evidence type="ECO:0000256" key="4">
    <source>
        <dbReference type="ARBA" id="ARBA00023002"/>
    </source>
</evidence>